<dbReference type="AlphaFoldDB" id="A0A7M2X2V2"/>
<gene>
    <name evidence="2" type="ORF">IPV69_08420</name>
</gene>
<dbReference type="KEGG" id="hbs:IPV69_08420"/>
<dbReference type="Proteomes" id="UP000593765">
    <property type="component" value="Chromosome"/>
</dbReference>
<keyword evidence="3" id="KW-1185">Reference proteome</keyword>
<accession>A0A7M2X2V2</accession>
<keyword evidence="1" id="KW-1133">Transmembrane helix</keyword>
<dbReference type="PANTHER" id="PTHR31876:SF26">
    <property type="entry name" value="PROTEIN LIKE COV 2"/>
    <property type="match status" value="1"/>
</dbReference>
<dbReference type="Pfam" id="PF04367">
    <property type="entry name" value="DUF502"/>
    <property type="match status" value="1"/>
</dbReference>
<evidence type="ECO:0000313" key="3">
    <source>
        <dbReference type="Proteomes" id="UP000593765"/>
    </source>
</evidence>
<sequence>MPPVVPARTSFGEDFRRFFVRGLATLMPTLITIWLLTWLWNFLWNSIGQHVIFGIRWVWLQLAEAKVIDYVPAGYIRHAMDDEKFSVRILGVGLAILLVYIIGVLVGNLIGRWFYRLGESAVMKVPLIRAIYPAVKQVTDFVLADKKTNKFAASRVVAVQARAQGIWSIGFVTNQGYGPLNEATRGDMVTVFIPSTPTAFSGYVIVAHRESTVELPLTVEEAMRLLLSGGVIVPPPSKEQDADALPDMPAGAIAARSPAELQALVESAGRKTAG</sequence>
<protein>
    <submittedName>
        <fullName evidence="2">DUF502 domain-containing protein</fullName>
    </submittedName>
</protein>
<evidence type="ECO:0000313" key="2">
    <source>
        <dbReference type="EMBL" id="QOV91361.1"/>
    </source>
</evidence>
<name>A0A7M2X2V2_9BACT</name>
<keyword evidence="1" id="KW-0472">Membrane</keyword>
<keyword evidence="1" id="KW-0812">Transmembrane</keyword>
<dbReference type="InterPro" id="IPR007462">
    <property type="entry name" value="COV1-like"/>
</dbReference>
<dbReference type="PANTHER" id="PTHR31876">
    <property type="entry name" value="COV-LIKE PROTEIN 1"/>
    <property type="match status" value="1"/>
</dbReference>
<dbReference type="RefSeq" id="WP_206294613.1">
    <property type="nucleotide sequence ID" value="NZ_CP063458.1"/>
</dbReference>
<organism evidence="2 3">
    <name type="scientific">Humisphaera borealis</name>
    <dbReference type="NCBI Taxonomy" id="2807512"/>
    <lineage>
        <taxon>Bacteria</taxon>
        <taxon>Pseudomonadati</taxon>
        <taxon>Planctomycetota</taxon>
        <taxon>Phycisphaerae</taxon>
        <taxon>Tepidisphaerales</taxon>
        <taxon>Tepidisphaeraceae</taxon>
        <taxon>Humisphaera</taxon>
    </lineage>
</organism>
<feature type="transmembrane region" description="Helical" evidence="1">
    <location>
        <begin position="89"/>
        <end position="115"/>
    </location>
</feature>
<dbReference type="EMBL" id="CP063458">
    <property type="protein sequence ID" value="QOV91361.1"/>
    <property type="molecule type" value="Genomic_DNA"/>
</dbReference>
<reference evidence="2 3" key="1">
    <citation type="submission" date="2020-10" db="EMBL/GenBank/DDBJ databases">
        <title>Wide distribution of Phycisphaera-like planctomycetes from WD2101 soil group in peatlands and genome analysis of the first cultivated representative.</title>
        <authorList>
            <person name="Dedysh S.N."/>
            <person name="Beletsky A.V."/>
            <person name="Ivanova A."/>
            <person name="Kulichevskaya I.S."/>
            <person name="Suzina N.E."/>
            <person name="Philippov D.A."/>
            <person name="Rakitin A.L."/>
            <person name="Mardanov A.V."/>
            <person name="Ravin N.V."/>
        </authorList>
    </citation>
    <scope>NUCLEOTIDE SEQUENCE [LARGE SCALE GENOMIC DNA]</scope>
    <source>
        <strain evidence="2 3">M1803</strain>
    </source>
</reference>
<evidence type="ECO:0000256" key="1">
    <source>
        <dbReference type="SAM" id="Phobius"/>
    </source>
</evidence>
<proteinExistence type="predicted"/>
<feature type="transmembrane region" description="Helical" evidence="1">
    <location>
        <begin position="18"/>
        <end position="40"/>
    </location>
</feature>